<dbReference type="InterPro" id="IPR018957">
    <property type="entry name" value="Znf_C3HC4_RING-type"/>
</dbReference>
<dbReference type="SMART" id="SM00184">
    <property type="entry name" value="RING"/>
    <property type="match status" value="1"/>
</dbReference>
<dbReference type="Pfam" id="PF00097">
    <property type="entry name" value="zf-C3HC4"/>
    <property type="match status" value="1"/>
</dbReference>
<sequence>MFPWITILRHFSSLFFYVIAFVQWPTASWLEGTFNSSPTTFALALCLACFYHYVVSAGRVVIDWERYRLRAKGWMVMRYRRIHRAIMVLALTVCGATIIQPATVSFMRAKPLPQMAAFLLKLDFYFAIILTIYFGITLYLEPTGLTNSQRRMQQNNDDAEIASPAEVACAETEPTAEVTVEPRPLLLPIYPQHPDDPEECSICLEHVANRQTNCGHRLCSDCLHDLVESTDRATGVKCPFCRRSLTWAKRLLVNAV</sequence>
<keyword evidence="5" id="KW-0812">Transmembrane</keyword>
<dbReference type="PROSITE" id="PS50089">
    <property type="entry name" value="ZF_RING_2"/>
    <property type="match status" value="1"/>
</dbReference>
<proteinExistence type="predicted"/>
<dbReference type="Proteomes" id="UP000887566">
    <property type="component" value="Unplaced"/>
</dbReference>
<evidence type="ECO:0000256" key="3">
    <source>
        <dbReference type="ARBA" id="ARBA00022833"/>
    </source>
</evidence>
<dbReference type="PROSITE" id="PS00518">
    <property type="entry name" value="ZF_RING_1"/>
    <property type="match status" value="1"/>
</dbReference>
<protein>
    <submittedName>
        <fullName evidence="8">RING-type domain-containing protein</fullName>
    </submittedName>
</protein>
<evidence type="ECO:0000256" key="4">
    <source>
        <dbReference type="PROSITE-ProRule" id="PRU00175"/>
    </source>
</evidence>
<feature type="transmembrane region" description="Helical" evidence="5">
    <location>
        <begin position="7"/>
        <end position="27"/>
    </location>
</feature>
<keyword evidence="1" id="KW-0479">Metal-binding</keyword>
<keyword evidence="5" id="KW-0472">Membrane</keyword>
<keyword evidence="3" id="KW-0862">Zinc</keyword>
<feature type="domain" description="RING-type" evidence="6">
    <location>
        <begin position="200"/>
        <end position="242"/>
    </location>
</feature>
<dbReference type="AlphaFoldDB" id="A0A914X9X7"/>
<dbReference type="WBParaSite" id="PSAMB.scaffold6664size9024.g28880.t1">
    <property type="protein sequence ID" value="PSAMB.scaffold6664size9024.g28880.t1"/>
    <property type="gene ID" value="PSAMB.scaffold6664size9024.g28880"/>
</dbReference>
<reference evidence="8" key="1">
    <citation type="submission" date="2022-11" db="UniProtKB">
        <authorList>
            <consortium name="WormBaseParasite"/>
        </authorList>
    </citation>
    <scope>IDENTIFICATION</scope>
</reference>
<evidence type="ECO:0000313" key="7">
    <source>
        <dbReference type="Proteomes" id="UP000887566"/>
    </source>
</evidence>
<feature type="transmembrane region" description="Helical" evidence="5">
    <location>
        <begin position="82"/>
        <end position="104"/>
    </location>
</feature>
<organism evidence="7 8">
    <name type="scientific">Plectus sambesii</name>
    <dbReference type="NCBI Taxonomy" id="2011161"/>
    <lineage>
        <taxon>Eukaryota</taxon>
        <taxon>Metazoa</taxon>
        <taxon>Ecdysozoa</taxon>
        <taxon>Nematoda</taxon>
        <taxon>Chromadorea</taxon>
        <taxon>Plectida</taxon>
        <taxon>Plectina</taxon>
        <taxon>Plectoidea</taxon>
        <taxon>Plectidae</taxon>
        <taxon>Plectus</taxon>
    </lineage>
</organism>
<evidence type="ECO:0000313" key="8">
    <source>
        <dbReference type="WBParaSite" id="PSAMB.scaffold6664size9024.g28880.t1"/>
    </source>
</evidence>
<dbReference type="GO" id="GO:0008270">
    <property type="term" value="F:zinc ion binding"/>
    <property type="evidence" value="ECO:0007669"/>
    <property type="project" value="UniProtKB-KW"/>
</dbReference>
<dbReference type="Gene3D" id="3.30.40.10">
    <property type="entry name" value="Zinc/RING finger domain, C3HC4 (zinc finger)"/>
    <property type="match status" value="1"/>
</dbReference>
<evidence type="ECO:0000259" key="6">
    <source>
        <dbReference type="PROSITE" id="PS50089"/>
    </source>
</evidence>
<evidence type="ECO:0000256" key="5">
    <source>
        <dbReference type="SAM" id="Phobius"/>
    </source>
</evidence>
<feature type="transmembrane region" description="Helical" evidence="5">
    <location>
        <begin position="39"/>
        <end position="62"/>
    </location>
</feature>
<keyword evidence="5" id="KW-1133">Transmembrane helix</keyword>
<dbReference type="InterPro" id="IPR001841">
    <property type="entry name" value="Znf_RING"/>
</dbReference>
<keyword evidence="7" id="KW-1185">Reference proteome</keyword>
<evidence type="ECO:0000256" key="2">
    <source>
        <dbReference type="ARBA" id="ARBA00022771"/>
    </source>
</evidence>
<dbReference type="SUPFAM" id="SSF57850">
    <property type="entry name" value="RING/U-box"/>
    <property type="match status" value="1"/>
</dbReference>
<feature type="transmembrane region" description="Helical" evidence="5">
    <location>
        <begin position="124"/>
        <end position="142"/>
    </location>
</feature>
<dbReference type="InterPro" id="IPR017907">
    <property type="entry name" value="Znf_RING_CS"/>
</dbReference>
<keyword evidence="2 4" id="KW-0863">Zinc-finger</keyword>
<name>A0A914X9X7_9BILA</name>
<dbReference type="InterPro" id="IPR013083">
    <property type="entry name" value="Znf_RING/FYVE/PHD"/>
</dbReference>
<evidence type="ECO:0000256" key="1">
    <source>
        <dbReference type="ARBA" id="ARBA00022723"/>
    </source>
</evidence>
<accession>A0A914X9X7</accession>